<evidence type="ECO:0000313" key="1">
    <source>
        <dbReference type="EMBL" id="KIY72564.1"/>
    </source>
</evidence>
<reference evidence="1 2" key="1">
    <citation type="journal article" date="2015" name="Fungal Genet. Biol.">
        <title>Evolution of novel wood decay mechanisms in Agaricales revealed by the genome sequences of Fistulina hepatica and Cylindrobasidium torrendii.</title>
        <authorList>
            <person name="Floudas D."/>
            <person name="Held B.W."/>
            <person name="Riley R."/>
            <person name="Nagy L.G."/>
            <person name="Koehler G."/>
            <person name="Ransdell A.S."/>
            <person name="Younus H."/>
            <person name="Chow J."/>
            <person name="Chiniquy J."/>
            <person name="Lipzen A."/>
            <person name="Tritt A."/>
            <person name="Sun H."/>
            <person name="Haridas S."/>
            <person name="LaButti K."/>
            <person name="Ohm R.A."/>
            <person name="Kues U."/>
            <person name="Blanchette R.A."/>
            <person name="Grigoriev I.V."/>
            <person name="Minto R.E."/>
            <person name="Hibbett D.S."/>
        </authorList>
    </citation>
    <scope>NUCLEOTIDE SEQUENCE [LARGE SCALE GENOMIC DNA]</scope>
    <source>
        <strain evidence="1 2">FP15055 ss-10</strain>
    </source>
</reference>
<accession>A0A0D7BQX2</accession>
<proteinExistence type="predicted"/>
<sequence>MTYIVGVTFSVNKVADMARARGYPVTKTFLNVSNLIRIISATFKNNQYPYALAFAEEGPHLIVVISLDGGMSYWDSKDAEKSMKGCAIPEEWKVENPACEWMTWLDDTPRVFQLYSWEG</sequence>
<name>A0A0D7BQX2_9AGAR</name>
<evidence type="ECO:0000313" key="2">
    <source>
        <dbReference type="Proteomes" id="UP000054007"/>
    </source>
</evidence>
<dbReference type="EMBL" id="KN880442">
    <property type="protein sequence ID" value="KIY72564.1"/>
    <property type="molecule type" value="Genomic_DNA"/>
</dbReference>
<dbReference type="Proteomes" id="UP000054007">
    <property type="component" value="Unassembled WGS sequence"/>
</dbReference>
<gene>
    <name evidence="1" type="ORF">CYLTODRAFT_440482</name>
</gene>
<dbReference type="AlphaFoldDB" id="A0A0D7BQX2"/>
<organism evidence="1 2">
    <name type="scientific">Cylindrobasidium torrendii FP15055 ss-10</name>
    <dbReference type="NCBI Taxonomy" id="1314674"/>
    <lineage>
        <taxon>Eukaryota</taxon>
        <taxon>Fungi</taxon>
        <taxon>Dikarya</taxon>
        <taxon>Basidiomycota</taxon>
        <taxon>Agaricomycotina</taxon>
        <taxon>Agaricomycetes</taxon>
        <taxon>Agaricomycetidae</taxon>
        <taxon>Agaricales</taxon>
        <taxon>Marasmiineae</taxon>
        <taxon>Physalacriaceae</taxon>
        <taxon>Cylindrobasidium</taxon>
    </lineage>
</organism>
<protein>
    <submittedName>
        <fullName evidence="1">Uncharacterized protein</fullName>
    </submittedName>
</protein>
<keyword evidence="2" id="KW-1185">Reference proteome</keyword>